<proteinExistence type="predicted"/>
<evidence type="ECO:0000313" key="1">
    <source>
        <dbReference type="EMBL" id="KZP14365.1"/>
    </source>
</evidence>
<protein>
    <submittedName>
        <fullName evidence="1">Uncharacterized protein</fullName>
    </submittedName>
</protein>
<evidence type="ECO:0000313" key="2">
    <source>
        <dbReference type="Proteomes" id="UP000076532"/>
    </source>
</evidence>
<dbReference type="AlphaFoldDB" id="A0A166D6C2"/>
<name>A0A166D6C2_9AGAM</name>
<sequence>MNVSTADDGRYAWMDDAGRSGTAESILQVDAIRYIYISTSSGGSFRKISHSQCSPAGAPSGLGILHQALFIKKRQLLLNSGKRVEEVTGMSFLKYQCHVMPKDSFPLHGSRKLLSLVSIFRLRLPTVPPGYPTAHITQYDPGLVLPSERFAVIPESRSCPPPAVLTTVLRKQCVTIKDSNWESPPRNAVEVPAVDLHKTIRELCSRDIPAHPASHLQNENLLITQFCAYSSPPDGHASTLACPSQLCLPSGHLFQEILDLVLAKYQGRECLQYPEDPVAYFPLLHLFAVLRSVTLPPHPTISWSLVYENLFGAALCTLPSYCHLSLTTYTIYVLDSHIATALLHLACTSFPRSSPICCRLPQISQSAVHFTNLEPGLQIEGELPAGMGNAWTAADGNDGNPAGQKHFEKEEWKLLEEAGRWRRGLCFGKR</sequence>
<organism evidence="1 2">
    <name type="scientific">Athelia psychrophila</name>
    <dbReference type="NCBI Taxonomy" id="1759441"/>
    <lineage>
        <taxon>Eukaryota</taxon>
        <taxon>Fungi</taxon>
        <taxon>Dikarya</taxon>
        <taxon>Basidiomycota</taxon>
        <taxon>Agaricomycotina</taxon>
        <taxon>Agaricomycetes</taxon>
        <taxon>Agaricomycetidae</taxon>
        <taxon>Atheliales</taxon>
        <taxon>Atheliaceae</taxon>
        <taxon>Athelia</taxon>
    </lineage>
</organism>
<dbReference type="EMBL" id="KV417618">
    <property type="protein sequence ID" value="KZP14365.1"/>
    <property type="molecule type" value="Genomic_DNA"/>
</dbReference>
<reference evidence="1 2" key="1">
    <citation type="journal article" date="2016" name="Mol. Biol. Evol.">
        <title>Comparative Genomics of Early-Diverging Mushroom-Forming Fungi Provides Insights into the Origins of Lignocellulose Decay Capabilities.</title>
        <authorList>
            <person name="Nagy L.G."/>
            <person name="Riley R."/>
            <person name="Tritt A."/>
            <person name="Adam C."/>
            <person name="Daum C."/>
            <person name="Floudas D."/>
            <person name="Sun H."/>
            <person name="Yadav J.S."/>
            <person name="Pangilinan J."/>
            <person name="Larsson K.H."/>
            <person name="Matsuura K."/>
            <person name="Barry K."/>
            <person name="Labutti K."/>
            <person name="Kuo R."/>
            <person name="Ohm R.A."/>
            <person name="Bhattacharya S.S."/>
            <person name="Shirouzu T."/>
            <person name="Yoshinaga Y."/>
            <person name="Martin F.M."/>
            <person name="Grigoriev I.V."/>
            <person name="Hibbett D.S."/>
        </authorList>
    </citation>
    <scope>NUCLEOTIDE SEQUENCE [LARGE SCALE GENOMIC DNA]</scope>
    <source>
        <strain evidence="1 2">CBS 109695</strain>
    </source>
</reference>
<dbReference type="Proteomes" id="UP000076532">
    <property type="component" value="Unassembled WGS sequence"/>
</dbReference>
<accession>A0A166D6C2</accession>
<keyword evidence="2" id="KW-1185">Reference proteome</keyword>
<gene>
    <name evidence="1" type="ORF">FIBSPDRAFT_896621</name>
</gene>